<dbReference type="EMBL" id="MWDQ01000091">
    <property type="protein sequence ID" value="OQB73204.1"/>
    <property type="molecule type" value="Genomic_DNA"/>
</dbReference>
<name>A0A1V6C8K3_UNCT6</name>
<gene>
    <name evidence="1" type="ORF">BWX89_01062</name>
</gene>
<reference evidence="1" key="1">
    <citation type="submission" date="2017-02" db="EMBL/GenBank/DDBJ databases">
        <title>Delving into the versatile metabolic prowess of the omnipresent phylum Bacteroidetes.</title>
        <authorList>
            <person name="Nobu M.K."/>
            <person name="Mei R."/>
            <person name="Narihiro T."/>
            <person name="Kuroda K."/>
            <person name="Liu W.-T."/>
        </authorList>
    </citation>
    <scope>NUCLEOTIDE SEQUENCE</scope>
    <source>
        <strain evidence="1">ADurb.Bin131</strain>
    </source>
</reference>
<dbReference type="AlphaFoldDB" id="A0A1V6C8K3"/>
<protein>
    <recommendedName>
        <fullName evidence="2">Helix-turn-helix domain protein</fullName>
    </recommendedName>
</protein>
<accession>A0A1V6C8K3</accession>
<sequence>MNEREIMTVKQVSEYLQMDERTIYKLARSCLLP</sequence>
<comment type="caution">
    <text evidence="1">The sequence shown here is derived from an EMBL/GenBank/DDBJ whole genome shotgun (WGS) entry which is preliminary data.</text>
</comment>
<dbReference type="Proteomes" id="UP000485562">
    <property type="component" value="Unassembled WGS sequence"/>
</dbReference>
<evidence type="ECO:0000313" key="1">
    <source>
        <dbReference type="EMBL" id="OQB73204.1"/>
    </source>
</evidence>
<organism evidence="1">
    <name type="scientific">candidate division TA06 bacterium ADurb.Bin131</name>
    <dbReference type="NCBI Taxonomy" id="1852827"/>
    <lineage>
        <taxon>Bacteria</taxon>
        <taxon>Bacteria division TA06</taxon>
    </lineage>
</organism>
<evidence type="ECO:0008006" key="2">
    <source>
        <dbReference type="Google" id="ProtNLM"/>
    </source>
</evidence>
<proteinExistence type="predicted"/>